<evidence type="ECO:0000313" key="1">
    <source>
        <dbReference type="EMBL" id="WOL07771.1"/>
    </source>
</evidence>
<dbReference type="PANTHER" id="PTHR47074:SF61">
    <property type="entry name" value="RNASE H TYPE-1 DOMAIN-CONTAINING PROTEIN"/>
    <property type="match status" value="1"/>
</dbReference>
<protein>
    <submittedName>
        <fullName evidence="1">Uncharacterized protein</fullName>
    </submittedName>
</protein>
<evidence type="ECO:0000313" key="2">
    <source>
        <dbReference type="Proteomes" id="UP001327560"/>
    </source>
</evidence>
<sequence length="227" mass="24606">MVSSHRRMNMIGSLVLSDGLAISDDVAILNVFSGFYKLLWSSSSHASFVDISLAFHVSTIDDTCVSDLDLLSVKTGLGFLDYLGWALGNWLNSPCTTDEGTPGFSEFVANTCWFIWYARNLLVHEARQPVPSTLVTKILAFTWALAPCSQSDDPSIRSISLRKWILPVPNLLKLNCDASLANSAGGTEFIIQSSSGSCLGGGSAFFLEDSILVLEVLAIRECLIFAV</sequence>
<dbReference type="InterPro" id="IPR052929">
    <property type="entry name" value="RNase_H-like_EbsB-rel"/>
</dbReference>
<gene>
    <name evidence="1" type="ORF">Cni_G16519</name>
</gene>
<name>A0AAQ3QFQ8_9LILI</name>
<organism evidence="1 2">
    <name type="scientific">Canna indica</name>
    <name type="common">Indian-shot</name>
    <dbReference type="NCBI Taxonomy" id="4628"/>
    <lineage>
        <taxon>Eukaryota</taxon>
        <taxon>Viridiplantae</taxon>
        <taxon>Streptophyta</taxon>
        <taxon>Embryophyta</taxon>
        <taxon>Tracheophyta</taxon>
        <taxon>Spermatophyta</taxon>
        <taxon>Magnoliopsida</taxon>
        <taxon>Liliopsida</taxon>
        <taxon>Zingiberales</taxon>
        <taxon>Cannaceae</taxon>
        <taxon>Canna</taxon>
    </lineage>
</organism>
<dbReference type="AlphaFoldDB" id="A0AAQ3QFQ8"/>
<keyword evidence="2" id="KW-1185">Reference proteome</keyword>
<dbReference type="Proteomes" id="UP001327560">
    <property type="component" value="Chromosome 5"/>
</dbReference>
<reference evidence="1 2" key="1">
    <citation type="submission" date="2023-10" db="EMBL/GenBank/DDBJ databases">
        <title>Chromosome-scale genome assembly provides insights into flower coloration mechanisms of Canna indica.</title>
        <authorList>
            <person name="Li C."/>
        </authorList>
    </citation>
    <scope>NUCLEOTIDE SEQUENCE [LARGE SCALE GENOMIC DNA]</scope>
    <source>
        <tissue evidence="1">Flower</tissue>
    </source>
</reference>
<proteinExistence type="predicted"/>
<dbReference type="EMBL" id="CP136894">
    <property type="protein sequence ID" value="WOL07771.1"/>
    <property type="molecule type" value="Genomic_DNA"/>
</dbReference>
<accession>A0AAQ3QFQ8</accession>
<dbReference type="PANTHER" id="PTHR47074">
    <property type="entry name" value="BNAC02G40300D PROTEIN"/>
    <property type="match status" value="1"/>
</dbReference>